<reference evidence="2 3" key="1">
    <citation type="journal article" date="2015" name="Genome Biol. Evol.">
        <title>Phylogenomic analyses indicate that early fungi evolved digesting cell walls of algal ancestors of land plants.</title>
        <authorList>
            <person name="Chang Y."/>
            <person name="Wang S."/>
            <person name="Sekimoto S."/>
            <person name="Aerts A.L."/>
            <person name="Choi C."/>
            <person name="Clum A."/>
            <person name="LaButti K.M."/>
            <person name="Lindquist E.A."/>
            <person name="Yee Ngan C."/>
            <person name="Ohm R.A."/>
            <person name="Salamov A.A."/>
            <person name="Grigoriev I.V."/>
            <person name="Spatafora J.W."/>
            <person name="Berbee M.L."/>
        </authorList>
    </citation>
    <scope>NUCLEOTIDE SEQUENCE [LARGE SCALE GENOMIC DNA]</scope>
    <source>
        <strain evidence="2 3">NRRL 28638</strain>
    </source>
</reference>
<keyword evidence="3" id="KW-1185">Reference proteome</keyword>
<evidence type="ECO:0000256" key="1">
    <source>
        <dbReference type="SAM" id="MobiDB-lite"/>
    </source>
</evidence>
<accession>A0A137NWT9</accession>
<evidence type="ECO:0008006" key="4">
    <source>
        <dbReference type="Google" id="ProtNLM"/>
    </source>
</evidence>
<dbReference type="GO" id="GO:0006368">
    <property type="term" value="P:transcription elongation by RNA polymerase II"/>
    <property type="evidence" value="ECO:0007669"/>
    <property type="project" value="InterPro"/>
</dbReference>
<dbReference type="OrthoDB" id="20844at2759"/>
<feature type="compositionally biased region" description="Basic residues" evidence="1">
    <location>
        <begin position="335"/>
        <end position="353"/>
    </location>
</feature>
<evidence type="ECO:0000313" key="2">
    <source>
        <dbReference type="EMBL" id="KXN67168.1"/>
    </source>
</evidence>
<organism evidence="2 3">
    <name type="scientific">Conidiobolus coronatus (strain ATCC 28846 / CBS 209.66 / NRRL 28638)</name>
    <name type="common">Delacroixia coronata</name>
    <dbReference type="NCBI Taxonomy" id="796925"/>
    <lineage>
        <taxon>Eukaryota</taxon>
        <taxon>Fungi</taxon>
        <taxon>Fungi incertae sedis</taxon>
        <taxon>Zoopagomycota</taxon>
        <taxon>Entomophthoromycotina</taxon>
        <taxon>Entomophthoromycetes</taxon>
        <taxon>Entomophthorales</taxon>
        <taxon>Ancylistaceae</taxon>
        <taxon>Conidiobolus</taxon>
    </lineage>
</organism>
<dbReference type="EMBL" id="KQ964655">
    <property type="protein sequence ID" value="KXN67168.1"/>
    <property type="molecule type" value="Genomic_DNA"/>
</dbReference>
<dbReference type="Pfam" id="PF04004">
    <property type="entry name" value="Leo1"/>
    <property type="match status" value="1"/>
</dbReference>
<dbReference type="PANTHER" id="PTHR23146">
    <property type="entry name" value="LEO1 PROTEIN"/>
    <property type="match status" value="1"/>
</dbReference>
<feature type="region of interest" description="Disordered" evidence="1">
    <location>
        <begin position="330"/>
        <end position="366"/>
    </location>
</feature>
<evidence type="ECO:0000313" key="3">
    <source>
        <dbReference type="Proteomes" id="UP000070444"/>
    </source>
</evidence>
<dbReference type="AlphaFoldDB" id="A0A137NWT9"/>
<name>A0A137NWT9_CONC2</name>
<dbReference type="GO" id="GO:1990269">
    <property type="term" value="F:RNA polymerase II C-terminal domain phosphoserine binding"/>
    <property type="evidence" value="ECO:0007669"/>
    <property type="project" value="TreeGrafter"/>
</dbReference>
<proteinExistence type="predicted"/>
<sequence>MPKRQIASSDDESERGNSSDHYVEASYSRRPLNSDDHSPSPSPKKRKNSSPEYYSGSEEEEVADERNGNTNSELAQKLFGSDAEEIEEEESVKGSQQGDLEDGLSEDNEVKKSSPIVARKIRTPSPPFKEDPNNQFDVILPWDFKNVTEQISSSLFLNMNNYLFVQEAPFNPDTFVPMTEDSKPNPDAELAIQAQLQVENTIRYRNASNSSSQPDLESNARLVEWDDGTFSIAIGDRLIDVNTVKKVKGGSFVAAHHPSENFYENLGRVAKDLVVPAPAPQDELFYKLRHFEDTKMQGISSTLEYQDPVEAKQLREQRIKSITTELANSGTRAFASKHKSNARNGRSGKRSNRRKDDFSDDESVSDLGDSVDEAIIAVASPPPDSGDKASRVEYIINAAKQSMDNPNQDEFDINEDF</sequence>
<gene>
    <name evidence="2" type="ORF">CONCODRAFT_73188</name>
</gene>
<feature type="region of interest" description="Disordered" evidence="1">
    <location>
        <begin position="1"/>
        <end position="129"/>
    </location>
</feature>
<dbReference type="PANTHER" id="PTHR23146:SF0">
    <property type="entry name" value="RNA POLYMERASE-ASSOCIATED PROTEIN LEO1"/>
    <property type="match status" value="1"/>
</dbReference>
<dbReference type="STRING" id="796925.A0A137NWT9"/>
<dbReference type="GO" id="GO:0016593">
    <property type="term" value="C:Cdc73/Paf1 complex"/>
    <property type="evidence" value="ECO:0007669"/>
    <property type="project" value="InterPro"/>
</dbReference>
<dbReference type="GO" id="GO:0032968">
    <property type="term" value="P:positive regulation of transcription elongation by RNA polymerase II"/>
    <property type="evidence" value="ECO:0007669"/>
    <property type="project" value="TreeGrafter"/>
</dbReference>
<protein>
    <recommendedName>
        <fullName evidence="4">Leo1-domain-containing protein</fullName>
    </recommendedName>
</protein>
<feature type="compositionally biased region" description="Basic and acidic residues" evidence="1">
    <location>
        <begin position="14"/>
        <end position="23"/>
    </location>
</feature>
<dbReference type="Proteomes" id="UP000070444">
    <property type="component" value="Unassembled WGS sequence"/>
</dbReference>
<dbReference type="InterPro" id="IPR007149">
    <property type="entry name" value="Leo1"/>
</dbReference>